<keyword evidence="5" id="KW-1185">Reference proteome</keyword>
<evidence type="ECO:0000313" key="1">
    <source>
        <dbReference type="EMBL" id="KAB0631562.1"/>
    </source>
</evidence>
<dbReference type="Proteomes" id="UP000473470">
    <property type="component" value="Unassembled WGS sequence"/>
</dbReference>
<reference evidence="2 4" key="1">
    <citation type="submission" date="2015-11" db="EMBL/GenBank/DDBJ databases">
        <title>Expanding the genomic diversity of Burkholderia species for the development of highly accurate diagnostics.</title>
        <authorList>
            <person name="Sahl J."/>
            <person name="Keim P."/>
            <person name="Wagner D."/>
        </authorList>
    </citation>
    <scope>NUCLEOTIDE SEQUENCE [LARGE SCALE GENOMIC DNA]</scope>
    <source>
        <strain evidence="2 4">MSMB1960WGS</strain>
    </source>
</reference>
<organism evidence="2">
    <name type="scientific">Burkholderia stagnalis</name>
    <dbReference type="NCBI Taxonomy" id="1503054"/>
    <lineage>
        <taxon>Bacteria</taxon>
        <taxon>Pseudomonadati</taxon>
        <taxon>Pseudomonadota</taxon>
        <taxon>Betaproteobacteria</taxon>
        <taxon>Burkholderiales</taxon>
        <taxon>Burkholderiaceae</taxon>
        <taxon>Burkholderia</taxon>
        <taxon>Burkholderia cepacia complex</taxon>
    </lineage>
</organism>
<comment type="caution">
    <text evidence="2">The sequence shown here is derived from an EMBL/GenBank/DDBJ whole genome shotgun (WGS) entry which is preliminary data.</text>
</comment>
<name>A0A104VFB7_9BURK</name>
<sequence length="86" mass="8989">MSHATYRSDSGYRAIYQTGAPAAVAPAAEPRAALDTQALLALAREAGMLVMLDAQIGSERYESVTGSVAAFARFAQALRLSTLEAA</sequence>
<accession>A0A104VFB7</accession>
<evidence type="ECO:0000313" key="3">
    <source>
        <dbReference type="EMBL" id="RQY78444.1"/>
    </source>
</evidence>
<dbReference type="Proteomes" id="UP000068603">
    <property type="component" value="Unassembled WGS sequence"/>
</dbReference>
<evidence type="ECO:0000313" key="6">
    <source>
        <dbReference type="Proteomes" id="UP000473470"/>
    </source>
</evidence>
<evidence type="ECO:0000313" key="5">
    <source>
        <dbReference type="Proteomes" id="UP000281098"/>
    </source>
</evidence>
<dbReference type="RefSeq" id="WP_059884191.1">
    <property type="nucleotide sequence ID" value="NZ_CABVPM010000013.1"/>
</dbReference>
<dbReference type="AlphaFoldDB" id="A0A104VFB7"/>
<proteinExistence type="predicted"/>
<dbReference type="EMBL" id="VZOK01000114">
    <property type="protein sequence ID" value="KAB0631562.1"/>
    <property type="molecule type" value="Genomic_DNA"/>
</dbReference>
<reference evidence="1 6" key="3">
    <citation type="submission" date="2019-09" db="EMBL/GenBank/DDBJ databases">
        <title>Draft genome sequences of 48 bacterial type strains from the CCUG.</title>
        <authorList>
            <person name="Tunovic T."/>
            <person name="Pineiro-Iglesias B."/>
            <person name="Unosson C."/>
            <person name="Inganas E."/>
            <person name="Ohlen M."/>
            <person name="Cardew S."/>
            <person name="Jensie-Markopoulos S."/>
            <person name="Salva-Serra F."/>
            <person name="Jaen-Luchoro D."/>
            <person name="Karlsson R."/>
            <person name="Svensson-Stadler L."/>
            <person name="Chun J."/>
            <person name="Moore E."/>
        </authorList>
    </citation>
    <scope>NUCLEOTIDE SEQUENCE [LARGE SCALE GENOMIC DNA]</scope>
    <source>
        <strain evidence="1 6">CCUG 65686</strain>
    </source>
</reference>
<gene>
    <name evidence="3" type="ORF">DF017_36035</name>
    <name evidence="1" type="ORF">F7R25_35655</name>
    <name evidence="2" type="ORF">WT44_03600</name>
</gene>
<dbReference type="EMBL" id="QTPM01000101">
    <property type="protein sequence ID" value="RQY78444.1"/>
    <property type="molecule type" value="Genomic_DNA"/>
</dbReference>
<evidence type="ECO:0000313" key="4">
    <source>
        <dbReference type="Proteomes" id="UP000068603"/>
    </source>
</evidence>
<dbReference type="Proteomes" id="UP000281098">
    <property type="component" value="Unassembled WGS sequence"/>
</dbReference>
<evidence type="ECO:0000313" key="2">
    <source>
        <dbReference type="EMBL" id="KWA67284.1"/>
    </source>
</evidence>
<reference evidence="3 5" key="2">
    <citation type="submission" date="2018-08" db="EMBL/GenBank/DDBJ databases">
        <title>Comparative analysis of Burkholderia isolates from Puerto Rico.</title>
        <authorList>
            <person name="Hall C."/>
            <person name="Sahl J."/>
            <person name="Wagner D."/>
        </authorList>
    </citation>
    <scope>NUCLEOTIDE SEQUENCE [LARGE SCALE GENOMIC DNA]</scope>
    <source>
        <strain evidence="3 5">Bp8966</strain>
    </source>
</reference>
<protein>
    <submittedName>
        <fullName evidence="2">Uncharacterized protein</fullName>
    </submittedName>
</protein>
<dbReference type="EMBL" id="LPHB01000016">
    <property type="protein sequence ID" value="KWA67284.1"/>
    <property type="molecule type" value="Genomic_DNA"/>
</dbReference>